<feature type="compositionally biased region" description="Basic and acidic residues" evidence="1">
    <location>
        <begin position="146"/>
        <end position="155"/>
    </location>
</feature>
<accession>A0ABW3FHZ8</accession>
<organism evidence="2 3">
    <name type="scientific">Pseudahrensia aquimaris</name>
    <dbReference type="NCBI Taxonomy" id="744461"/>
    <lineage>
        <taxon>Bacteria</taxon>
        <taxon>Pseudomonadati</taxon>
        <taxon>Pseudomonadota</taxon>
        <taxon>Alphaproteobacteria</taxon>
        <taxon>Hyphomicrobiales</taxon>
        <taxon>Ahrensiaceae</taxon>
        <taxon>Pseudahrensia</taxon>
    </lineage>
</organism>
<dbReference type="Proteomes" id="UP001597101">
    <property type="component" value="Unassembled WGS sequence"/>
</dbReference>
<protein>
    <submittedName>
        <fullName evidence="2">Uncharacterized protein</fullName>
    </submittedName>
</protein>
<evidence type="ECO:0000256" key="1">
    <source>
        <dbReference type="SAM" id="MobiDB-lite"/>
    </source>
</evidence>
<reference evidence="3" key="1">
    <citation type="journal article" date="2019" name="Int. J. Syst. Evol. Microbiol.">
        <title>The Global Catalogue of Microorganisms (GCM) 10K type strain sequencing project: providing services to taxonomists for standard genome sequencing and annotation.</title>
        <authorList>
            <consortium name="The Broad Institute Genomics Platform"/>
            <consortium name="The Broad Institute Genome Sequencing Center for Infectious Disease"/>
            <person name="Wu L."/>
            <person name="Ma J."/>
        </authorList>
    </citation>
    <scope>NUCLEOTIDE SEQUENCE [LARGE SCALE GENOMIC DNA]</scope>
    <source>
        <strain evidence="3">CCUG 60023</strain>
    </source>
</reference>
<dbReference type="EMBL" id="JBHTJV010000010">
    <property type="protein sequence ID" value="MFD0917257.1"/>
    <property type="molecule type" value="Genomic_DNA"/>
</dbReference>
<feature type="region of interest" description="Disordered" evidence="1">
    <location>
        <begin position="146"/>
        <end position="169"/>
    </location>
</feature>
<sequence length="169" mass="20704">MSDTYTEQLRQTFAVAALNREARLNLSGNEWRQYRDIHDEFTKARTYLIERYEAEYDTRIEAARKRLIDQAAGKDRAFTYPHVGRDRFDKSAIDRQARREVRREHLGDIRQLEHRERETKDAFLDDCTHRQDLKKDVKRDFRNATDRRKLIDRRKPQQWRNRPSRKRDR</sequence>
<comment type="caution">
    <text evidence="2">The sequence shown here is derived from an EMBL/GenBank/DDBJ whole genome shotgun (WGS) entry which is preliminary data.</text>
</comment>
<gene>
    <name evidence="2" type="ORF">ACFQ14_12625</name>
</gene>
<evidence type="ECO:0000313" key="3">
    <source>
        <dbReference type="Proteomes" id="UP001597101"/>
    </source>
</evidence>
<proteinExistence type="predicted"/>
<name>A0ABW3FHZ8_9HYPH</name>
<dbReference type="RefSeq" id="WP_377213115.1">
    <property type="nucleotide sequence ID" value="NZ_JBHTJV010000010.1"/>
</dbReference>
<keyword evidence="3" id="KW-1185">Reference proteome</keyword>
<evidence type="ECO:0000313" key="2">
    <source>
        <dbReference type="EMBL" id="MFD0917257.1"/>
    </source>
</evidence>